<evidence type="ECO:0000256" key="2">
    <source>
        <dbReference type="ARBA" id="ARBA00022801"/>
    </source>
</evidence>
<sequence>MNLRQLRGIITKGGTMLFLEHRDLVRQLGADSMVLLKNNGILPISKGKIALFGAGAVDTLFCGIFYNRVYTDKNVNVREGLENNGFSFSTESWLNKMEKAVKQAEKEYSDSKNRVNVVFGGMKMLSPEVPISEADMAEAILGTDTCIYVARRPFIDDSQFFETNKTYQLSKEELDNINLINDSFKNVILVLNSNALEIAAVARMKNVKGIILMGVPGMEAGNSLADVLTGAVNPSGRLTGTWAKKFKDYSTCYTHAATEKAVKNKNIDYKEGIYVGYRYFDTFDITPLYPFGYGLSYTSFDMSLEYFEASWISIMMRVKVTNTGSCSGRQVVQVYCSLPEGKIDKPYQVLCGFGKTGKIKPGESEEITVKIPMMAITSFDEEKSEFLMEQGDYIFRLGSNSRDTKICAKMVLDKTTIIKKVTQFVEERDFGKFLTPPPRKEEETGYILVASLSGDDYNSLNKVVNPQEEFTTYITEGSKYLSYVNKNAYDIPFRAYEKIEKVKPCGSATFIDVVKGKVTMEEFIASLSPEILARIVIGSVEESRLDNDSRFRFKFNNEDKKIDTAAMTTNQFETTLGIPRVRFADGPSGLRIVGIPCTCFPSPLNMAQTWDMSAMIRMGRAYGREMEAYDIDYCLAPSLNVNRNPMWCRGFEFYSEDPALSGVLGAGFIMGVKRYEGRNVIIKNLVTFNQETFAWDADINLTRRAFAEIYLRPFSACVSIIKPAGFLTSGNRINGKYTSSQKGLITDIARVDWGFNGFIMSDWGSISDKGEDIHAGCDLIMPGYDPDKLLESMMNVSPTFEPDGYVSIVERAYLYGMPMIRYEKWGSFKLDKKGDSIVSTIVEPGKKISDKAIELQKAGVCKIKEEVDGTTKITYKGFNRGPYLALGDLQQAVIHLLNEYKNTASMKKLIENANI</sequence>
<accession>A0A1M6F9H8</accession>
<dbReference type="InterPro" id="IPR013783">
    <property type="entry name" value="Ig-like_fold"/>
</dbReference>
<dbReference type="GO" id="GO:0004553">
    <property type="term" value="F:hydrolase activity, hydrolyzing O-glycosyl compounds"/>
    <property type="evidence" value="ECO:0007669"/>
    <property type="project" value="InterPro"/>
</dbReference>
<dbReference type="Proteomes" id="UP000184185">
    <property type="component" value="Unassembled WGS sequence"/>
</dbReference>
<dbReference type="InterPro" id="IPR017853">
    <property type="entry name" value="GH"/>
</dbReference>
<dbReference type="InterPro" id="IPR050288">
    <property type="entry name" value="Cellulose_deg_GH3"/>
</dbReference>
<dbReference type="RefSeq" id="WP_083572430.1">
    <property type="nucleotide sequence ID" value="NZ_FQYQ01000007.1"/>
</dbReference>
<evidence type="ECO:0000259" key="3">
    <source>
        <dbReference type="SMART" id="SM01217"/>
    </source>
</evidence>
<dbReference type="Gene3D" id="3.20.20.300">
    <property type="entry name" value="Glycoside hydrolase, family 3, N-terminal domain"/>
    <property type="match status" value="1"/>
</dbReference>
<dbReference type="OrthoDB" id="98455at2"/>
<organism evidence="4 5">
    <name type="scientific">Pseudobutyrivibrio xylanivorans DSM 14809</name>
    <dbReference type="NCBI Taxonomy" id="1123012"/>
    <lineage>
        <taxon>Bacteria</taxon>
        <taxon>Bacillati</taxon>
        <taxon>Bacillota</taxon>
        <taxon>Clostridia</taxon>
        <taxon>Lachnospirales</taxon>
        <taxon>Lachnospiraceae</taxon>
        <taxon>Pseudobutyrivibrio</taxon>
    </lineage>
</organism>
<dbReference type="Pfam" id="PF14310">
    <property type="entry name" value="Fn3-like"/>
    <property type="match status" value="1"/>
</dbReference>
<dbReference type="InterPro" id="IPR001764">
    <property type="entry name" value="Glyco_hydro_3_N"/>
</dbReference>
<dbReference type="Pfam" id="PF01915">
    <property type="entry name" value="Glyco_hydro_3_C"/>
    <property type="match status" value="1"/>
</dbReference>
<feature type="domain" description="Fibronectin type III-like" evidence="3">
    <location>
        <begin position="330"/>
        <end position="401"/>
    </location>
</feature>
<dbReference type="Gene3D" id="2.60.40.10">
    <property type="entry name" value="Immunoglobulins"/>
    <property type="match status" value="1"/>
</dbReference>
<keyword evidence="5" id="KW-1185">Reference proteome</keyword>
<dbReference type="InterPro" id="IPR002772">
    <property type="entry name" value="Glyco_hydro_3_C"/>
</dbReference>
<evidence type="ECO:0000313" key="4">
    <source>
        <dbReference type="EMBL" id="SHI94335.1"/>
    </source>
</evidence>
<dbReference type="InterPro" id="IPR036962">
    <property type="entry name" value="Glyco_hydro_3_N_sf"/>
</dbReference>
<dbReference type="PANTHER" id="PTHR42715">
    <property type="entry name" value="BETA-GLUCOSIDASE"/>
    <property type="match status" value="1"/>
</dbReference>
<keyword evidence="2" id="KW-0378">Hydrolase</keyword>
<evidence type="ECO:0000313" key="5">
    <source>
        <dbReference type="Proteomes" id="UP000184185"/>
    </source>
</evidence>
<dbReference type="EMBL" id="FQYQ01000007">
    <property type="protein sequence ID" value="SHI94335.1"/>
    <property type="molecule type" value="Genomic_DNA"/>
</dbReference>
<protein>
    <submittedName>
        <fullName evidence="4">Beta-glucosidase</fullName>
    </submittedName>
</protein>
<name>A0A1M6F9H8_PSEXY</name>
<dbReference type="InterPro" id="IPR036881">
    <property type="entry name" value="Glyco_hydro_3_C_sf"/>
</dbReference>
<dbReference type="SMART" id="SM01217">
    <property type="entry name" value="Fn3_like"/>
    <property type="match status" value="1"/>
</dbReference>
<dbReference type="Gene3D" id="3.40.50.1700">
    <property type="entry name" value="Glycoside hydrolase family 3 C-terminal domain"/>
    <property type="match status" value="1"/>
</dbReference>
<dbReference type="Pfam" id="PF00933">
    <property type="entry name" value="Glyco_hydro_3"/>
    <property type="match status" value="1"/>
</dbReference>
<dbReference type="SUPFAM" id="SSF51445">
    <property type="entry name" value="(Trans)glycosidases"/>
    <property type="match status" value="1"/>
</dbReference>
<reference evidence="4 5" key="1">
    <citation type="submission" date="2016-11" db="EMBL/GenBank/DDBJ databases">
        <authorList>
            <person name="Jaros S."/>
            <person name="Januszkiewicz K."/>
            <person name="Wedrychowicz H."/>
        </authorList>
    </citation>
    <scope>NUCLEOTIDE SEQUENCE [LARGE SCALE GENOMIC DNA]</scope>
    <source>
        <strain evidence="4 5">DSM 14809</strain>
    </source>
</reference>
<dbReference type="AlphaFoldDB" id="A0A1M6F9H8"/>
<evidence type="ECO:0000256" key="1">
    <source>
        <dbReference type="ARBA" id="ARBA00005336"/>
    </source>
</evidence>
<dbReference type="InterPro" id="IPR026891">
    <property type="entry name" value="Fn3-like"/>
</dbReference>
<dbReference type="GO" id="GO:0005975">
    <property type="term" value="P:carbohydrate metabolic process"/>
    <property type="evidence" value="ECO:0007669"/>
    <property type="project" value="InterPro"/>
</dbReference>
<comment type="similarity">
    <text evidence="1">Belongs to the glycosyl hydrolase 3 family.</text>
</comment>
<dbReference type="PRINTS" id="PR00133">
    <property type="entry name" value="GLHYDRLASE3"/>
</dbReference>
<proteinExistence type="inferred from homology"/>
<dbReference type="SUPFAM" id="SSF52279">
    <property type="entry name" value="Beta-D-glucan exohydrolase, C-terminal domain"/>
    <property type="match status" value="1"/>
</dbReference>
<gene>
    <name evidence="4" type="ORF">SAMN02745725_01425</name>
</gene>
<dbReference type="PANTHER" id="PTHR42715:SF10">
    <property type="entry name" value="BETA-GLUCOSIDASE"/>
    <property type="match status" value="1"/>
</dbReference>